<accession>A0A4Z2IPW5</accession>
<dbReference type="AlphaFoldDB" id="A0A4Z2IPW5"/>
<dbReference type="EMBL" id="SRLO01000059">
    <property type="protein sequence ID" value="TNN80009.1"/>
    <property type="molecule type" value="Genomic_DNA"/>
</dbReference>
<keyword evidence="1" id="KW-1133">Transmembrane helix</keyword>
<keyword evidence="1 2" id="KW-0812">Transmembrane</keyword>
<reference evidence="2 3" key="1">
    <citation type="submission" date="2019-03" db="EMBL/GenBank/DDBJ databases">
        <title>First draft genome of Liparis tanakae, snailfish: a comprehensive survey of snailfish specific genes.</title>
        <authorList>
            <person name="Kim W."/>
            <person name="Song I."/>
            <person name="Jeong J.-H."/>
            <person name="Kim D."/>
            <person name="Kim S."/>
            <person name="Ryu S."/>
            <person name="Song J.Y."/>
            <person name="Lee S.K."/>
        </authorList>
    </citation>
    <scope>NUCLEOTIDE SEQUENCE [LARGE SCALE GENOMIC DNA]</scope>
    <source>
        <tissue evidence="2">Muscle</tissue>
    </source>
</reference>
<evidence type="ECO:0000256" key="1">
    <source>
        <dbReference type="SAM" id="Phobius"/>
    </source>
</evidence>
<keyword evidence="3" id="KW-1185">Reference proteome</keyword>
<feature type="transmembrane region" description="Helical" evidence="1">
    <location>
        <begin position="22"/>
        <end position="42"/>
    </location>
</feature>
<gene>
    <name evidence="2" type="primary">clptm1l_1</name>
    <name evidence="2" type="ORF">EYF80_009827</name>
</gene>
<keyword evidence="1" id="KW-0472">Membrane</keyword>
<organism evidence="2 3">
    <name type="scientific">Liparis tanakae</name>
    <name type="common">Tanaka's snailfish</name>
    <dbReference type="NCBI Taxonomy" id="230148"/>
    <lineage>
        <taxon>Eukaryota</taxon>
        <taxon>Metazoa</taxon>
        <taxon>Chordata</taxon>
        <taxon>Craniata</taxon>
        <taxon>Vertebrata</taxon>
        <taxon>Euteleostomi</taxon>
        <taxon>Actinopterygii</taxon>
        <taxon>Neopterygii</taxon>
        <taxon>Teleostei</taxon>
        <taxon>Neoteleostei</taxon>
        <taxon>Acanthomorphata</taxon>
        <taxon>Eupercaria</taxon>
        <taxon>Perciformes</taxon>
        <taxon>Cottioidei</taxon>
        <taxon>Cottales</taxon>
        <taxon>Liparidae</taxon>
        <taxon>Liparis</taxon>
    </lineage>
</organism>
<comment type="caution">
    <text evidence="2">The sequence shown here is derived from an EMBL/GenBank/DDBJ whole genome shotgun (WGS) entry which is preliminary data.</text>
</comment>
<evidence type="ECO:0000313" key="3">
    <source>
        <dbReference type="Proteomes" id="UP000314294"/>
    </source>
</evidence>
<evidence type="ECO:0000313" key="2">
    <source>
        <dbReference type="EMBL" id="TNN80009.1"/>
    </source>
</evidence>
<proteinExistence type="predicted"/>
<dbReference type="Proteomes" id="UP000314294">
    <property type="component" value="Unassembled WGS sequence"/>
</dbReference>
<sequence length="103" mass="11282">MFPWCQSKPADGTGNRSAVAKLLLGVFVVYMLHTGWLLFGFINTKPCDGSTGELCITSYLTARARLQVSTGPRLSLRNTGRKYGHIQYAQTPLHGPGVLVRLC</sequence>
<name>A0A4Z2IPW5_9TELE</name>
<protein>
    <submittedName>
        <fullName evidence="2">Cleft lip and palate transmembrane protein 1-like protein</fullName>
    </submittedName>
</protein>